<sequence length="33" mass="3556">MPVPSHLTMLTLTEDRGGDSKSTLQQCGWVIGP</sequence>
<dbReference type="AlphaFoldDB" id="A0A0E9SH66"/>
<evidence type="ECO:0000256" key="1">
    <source>
        <dbReference type="SAM" id="MobiDB-lite"/>
    </source>
</evidence>
<dbReference type="EMBL" id="GBXM01067941">
    <property type="protein sequence ID" value="JAH40636.1"/>
    <property type="molecule type" value="Transcribed_RNA"/>
</dbReference>
<organism evidence="2">
    <name type="scientific">Anguilla anguilla</name>
    <name type="common">European freshwater eel</name>
    <name type="synonym">Muraena anguilla</name>
    <dbReference type="NCBI Taxonomy" id="7936"/>
    <lineage>
        <taxon>Eukaryota</taxon>
        <taxon>Metazoa</taxon>
        <taxon>Chordata</taxon>
        <taxon>Craniata</taxon>
        <taxon>Vertebrata</taxon>
        <taxon>Euteleostomi</taxon>
        <taxon>Actinopterygii</taxon>
        <taxon>Neopterygii</taxon>
        <taxon>Teleostei</taxon>
        <taxon>Anguilliformes</taxon>
        <taxon>Anguillidae</taxon>
        <taxon>Anguilla</taxon>
    </lineage>
</organism>
<proteinExistence type="predicted"/>
<accession>A0A0E9SH66</accession>
<feature type="region of interest" description="Disordered" evidence="1">
    <location>
        <begin position="1"/>
        <end position="33"/>
    </location>
</feature>
<protein>
    <submittedName>
        <fullName evidence="2">Uncharacterized protein</fullName>
    </submittedName>
</protein>
<evidence type="ECO:0000313" key="2">
    <source>
        <dbReference type="EMBL" id="JAH40636.1"/>
    </source>
</evidence>
<reference evidence="2" key="2">
    <citation type="journal article" date="2015" name="Fish Shellfish Immunol.">
        <title>Early steps in the European eel (Anguilla anguilla)-Vibrio vulnificus interaction in the gills: Role of the RtxA13 toxin.</title>
        <authorList>
            <person name="Callol A."/>
            <person name="Pajuelo D."/>
            <person name="Ebbesson L."/>
            <person name="Teles M."/>
            <person name="MacKenzie S."/>
            <person name="Amaro C."/>
        </authorList>
    </citation>
    <scope>NUCLEOTIDE SEQUENCE</scope>
</reference>
<reference evidence="2" key="1">
    <citation type="submission" date="2014-11" db="EMBL/GenBank/DDBJ databases">
        <authorList>
            <person name="Amaro Gonzalez C."/>
        </authorList>
    </citation>
    <scope>NUCLEOTIDE SEQUENCE</scope>
</reference>
<name>A0A0E9SH66_ANGAN</name>